<dbReference type="EMBL" id="MFQD01000029">
    <property type="protein sequence ID" value="OGH67939.1"/>
    <property type="molecule type" value="Genomic_DNA"/>
</dbReference>
<gene>
    <name evidence="1" type="ORF">A3C15_00190</name>
</gene>
<dbReference type="AlphaFoldDB" id="A0A1F6M8I8"/>
<dbReference type="Proteomes" id="UP000176532">
    <property type="component" value="Unassembled WGS sequence"/>
</dbReference>
<organism evidence="1 2">
    <name type="scientific">Candidatus Magasanikbacteria bacterium RIFCSPHIGHO2_02_FULL_50_9b</name>
    <dbReference type="NCBI Taxonomy" id="1798682"/>
    <lineage>
        <taxon>Bacteria</taxon>
        <taxon>Candidatus Magasanikiibacteriota</taxon>
    </lineage>
</organism>
<accession>A0A1F6M8I8</accession>
<dbReference type="STRING" id="1798682.A3C15_00190"/>
<proteinExistence type="predicted"/>
<evidence type="ECO:0000313" key="2">
    <source>
        <dbReference type="Proteomes" id="UP000176532"/>
    </source>
</evidence>
<comment type="caution">
    <text evidence="1">The sequence shown here is derived from an EMBL/GenBank/DDBJ whole genome shotgun (WGS) entry which is preliminary data.</text>
</comment>
<protein>
    <submittedName>
        <fullName evidence="1">Uncharacterized protein</fullName>
    </submittedName>
</protein>
<sequence>MLAAPRSARGGYMPPSGYNGLAVEAISTFVAQNMRALIGEVKYGKHRDLRVAVEAEAVHLRRSREWVAEQMNTTEGYAALVAQGFAEILIADAVNGVMLAFYERLLHISDPEAEKPTDINVAWVRLCHYVGFVLHNMRVDDDSSVSGLQNASSNSFACSVCGGKLLTDMGQSRAEKGKWSGWFQVLRCATCGTVHSHHSEMGLQVLPASRVRLKKK</sequence>
<reference evidence="1 2" key="1">
    <citation type="journal article" date="2016" name="Nat. Commun.">
        <title>Thousands of microbial genomes shed light on interconnected biogeochemical processes in an aquifer system.</title>
        <authorList>
            <person name="Anantharaman K."/>
            <person name="Brown C.T."/>
            <person name="Hug L.A."/>
            <person name="Sharon I."/>
            <person name="Castelle C.J."/>
            <person name="Probst A.J."/>
            <person name="Thomas B.C."/>
            <person name="Singh A."/>
            <person name="Wilkins M.J."/>
            <person name="Karaoz U."/>
            <person name="Brodie E.L."/>
            <person name="Williams K.H."/>
            <person name="Hubbard S.S."/>
            <person name="Banfield J.F."/>
        </authorList>
    </citation>
    <scope>NUCLEOTIDE SEQUENCE [LARGE SCALE GENOMIC DNA]</scope>
</reference>
<evidence type="ECO:0000313" key="1">
    <source>
        <dbReference type="EMBL" id="OGH67939.1"/>
    </source>
</evidence>
<name>A0A1F6M8I8_9BACT</name>